<organism evidence="2 3">
    <name type="scientific">Prunus persica</name>
    <name type="common">Peach</name>
    <name type="synonym">Amygdalus persica</name>
    <dbReference type="NCBI Taxonomy" id="3760"/>
    <lineage>
        <taxon>Eukaryota</taxon>
        <taxon>Viridiplantae</taxon>
        <taxon>Streptophyta</taxon>
        <taxon>Embryophyta</taxon>
        <taxon>Tracheophyta</taxon>
        <taxon>Spermatophyta</taxon>
        <taxon>Magnoliopsida</taxon>
        <taxon>eudicotyledons</taxon>
        <taxon>Gunneridae</taxon>
        <taxon>Pentapetalae</taxon>
        <taxon>rosids</taxon>
        <taxon>fabids</taxon>
        <taxon>Rosales</taxon>
        <taxon>Rosaceae</taxon>
        <taxon>Amygdaloideae</taxon>
        <taxon>Amygdaleae</taxon>
        <taxon>Prunus</taxon>
    </lineage>
</organism>
<feature type="compositionally biased region" description="Acidic residues" evidence="1">
    <location>
        <begin position="93"/>
        <end position="102"/>
    </location>
</feature>
<dbReference type="eggNOG" id="ENOG502RZGW">
    <property type="taxonomic scope" value="Eukaryota"/>
</dbReference>
<dbReference type="EMBL" id="CM007656">
    <property type="protein sequence ID" value="ONI03108.1"/>
    <property type="molecule type" value="Genomic_DNA"/>
</dbReference>
<dbReference type="PANTHER" id="PTHR33785:SF2">
    <property type="entry name" value="DUF1685 DOMAIN-CONTAINING PROTEIN"/>
    <property type="match status" value="1"/>
</dbReference>
<evidence type="ECO:0000313" key="3">
    <source>
        <dbReference type="Proteomes" id="UP000006882"/>
    </source>
</evidence>
<feature type="compositionally biased region" description="Low complexity" evidence="1">
    <location>
        <begin position="145"/>
        <end position="157"/>
    </location>
</feature>
<sequence length="298" mass="33465">MANNYSFLCLLGAIDRLWFHHTILFSEPMSLFGPKSTVEDQTPQDSIITDSFTYPSSSVSFTPLADEETDFSPLLYEENSSDSPETATPQDDSNNEEEDETNSTDSINHKKKKKIRPTRLNLLANRMLKRSHSSDQQKRPQKNRTSSSASATSSPGYAAAEAAARKLQKSMSCRSLGELELEEVKGFMDLGFTFKREHLSPRMMSLVPGLQRLGMSNNKKLQNGEDDDDSVEVAAEKDEDGEGEVEVTRPYLSEAWLIKRPDSPLLNLRLPRVSAAADMKKHLKYWARTVASEIHQES</sequence>
<accession>A0A251NUY0</accession>
<keyword evidence="3" id="KW-1185">Reference proteome</keyword>
<feature type="compositionally biased region" description="Polar residues" evidence="1">
    <location>
        <begin position="81"/>
        <end position="90"/>
    </location>
</feature>
<dbReference type="Proteomes" id="UP000006882">
    <property type="component" value="Chromosome G6"/>
</dbReference>
<evidence type="ECO:0000313" key="2">
    <source>
        <dbReference type="EMBL" id="ONI03108.1"/>
    </source>
</evidence>
<name>A0A251NUY0_PRUPE</name>
<gene>
    <name evidence="2" type="ORF">PRUPE_6G239300</name>
</gene>
<feature type="compositionally biased region" description="Acidic residues" evidence="1">
    <location>
        <begin position="224"/>
        <end position="245"/>
    </location>
</feature>
<dbReference type="AlphaFoldDB" id="A0A251NUY0"/>
<evidence type="ECO:0000256" key="1">
    <source>
        <dbReference type="SAM" id="MobiDB-lite"/>
    </source>
</evidence>
<dbReference type="STRING" id="3760.A0A251NUY0"/>
<protein>
    <submittedName>
        <fullName evidence="2">Uncharacterized protein</fullName>
    </submittedName>
</protein>
<feature type="region of interest" description="Disordered" evidence="1">
    <location>
        <begin position="219"/>
        <end position="245"/>
    </location>
</feature>
<dbReference type="Gramene" id="ONI03108">
    <property type="protein sequence ID" value="ONI03108"/>
    <property type="gene ID" value="PRUPE_6G239300"/>
</dbReference>
<dbReference type="PANTHER" id="PTHR33785">
    <property type="entry name" value="OS06G0550800 PROTEIN"/>
    <property type="match status" value="1"/>
</dbReference>
<reference evidence="2 3" key="1">
    <citation type="journal article" date="2013" name="Nat. Genet.">
        <title>The high-quality draft genome of peach (Prunus persica) identifies unique patterns of genetic diversity, domestication and genome evolution.</title>
        <authorList>
            <consortium name="International Peach Genome Initiative"/>
            <person name="Verde I."/>
            <person name="Abbott A.G."/>
            <person name="Scalabrin S."/>
            <person name="Jung S."/>
            <person name="Shu S."/>
            <person name="Marroni F."/>
            <person name="Zhebentyayeva T."/>
            <person name="Dettori M.T."/>
            <person name="Grimwood J."/>
            <person name="Cattonaro F."/>
            <person name="Zuccolo A."/>
            <person name="Rossini L."/>
            <person name="Jenkins J."/>
            <person name="Vendramin E."/>
            <person name="Meisel L.A."/>
            <person name="Decroocq V."/>
            <person name="Sosinski B."/>
            <person name="Prochnik S."/>
            <person name="Mitros T."/>
            <person name="Policriti A."/>
            <person name="Cipriani G."/>
            <person name="Dondini L."/>
            <person name="Ficklin S."/>
            <person name="Goodstein D.M."/>
            <person name="Xuan P."/>
            <person name="Del Fabbro C."/>
            <person name="Aramini V."/>
            <person name="Copetti D."/>
            <person name="Gonzalez S."/>
            <person name="Horner D.S."/>
            <person name="Falchi R."/>
            <person name="Lucas S."/>
            <person name="Mica E."/>
            <person name="Maldonado J."/>
            <person name="Lazzari B."/>
            <person name="Bielenberg D."/>
            <person name="Pirona R."/>
            <person name="Miculan M."/>
            <person name="Barakat A."/>
            <person name="Testolin R."/>
            <person name="Stella A."/>
            <person name="Tartarini S."/>
            <person name="Tonutti P."/>
            <person name="Arus P."/>
            <person name="Orellana A."/>
            <person name="Wells C."/>
            <person name="Main D."/>
            <person name="Vizzotto G."/>
            <person name="Silva H."/>
            <person name="Salamini F."/>
            <person name="Schmutz J."/>
            <person name="Morgante M."/>
            <person name="Rokhsar D.S."/>
        </authorList>
    </citation>
    <scope>NUCLEOTIDE SEQUENCE [LARGE SCALE GENOMIC DNA]</scope>
    <source>
        <strain evidence="3">cv. Nemared</strain>
    </source>
</reference>
<dbReference type="OrthoDB" id="1918258at2759"/>
<feature type="region of interest" description="Disordered" evidence="1">
    <location>
        <begin position="75"/>
        <end position="157"/>
    </location>
</feature>
<proteinExistence type="predicted"/>